<dbReference type="GO" id="GO:0005615">
    <property type="term" value="C:extracellular space"/>
    <property type="evidence" value="ECO:0007669"/>
    <property type="project" value="TreeGrafter"/>
</dbReference>
<dbReference type="Gene3D" id="2.30.180.10">
    <property type="entry name" value="FAS1 domain"/>
    <property type="match status" value="1"/>
</dbReference>
<dbReference type="InterPro" id="IPR000782">
    <property type="entry name" value="FAS1_domain"/>
</dbReference>
<evidence type="ECO:0000259" key="1">
    <source>
        <dbReference type="PROSITE" id="PS50213"/>
    </source>
</evidence>
<dbReference type="EMBL" id="CACRUT010000016">
    <property type="protein sequence ID" value="VYU46213.1"/>
    <property type="molecule type" value="Genomic_DNA"/>
</dbReference>
<evidence type="ECO:0000313" key="2">
    <source>
        <dbReference type="EMBL" id="VYU46213.1"/>
    </source>
</evidence>
<proteinExistence type="predicted"/>
<name>A0A6N3F2G6_9BACT</name>
<sequence length="523" mass="59016">MKQINKGIICLLSGMALFVSCNDEWDAHYDRNGSVPQVSLMDLLRNDASLSTFTQIVEITGTDSLLVSDQTYTVWAPVNEALTNVDMTDRAALERLVKNHIARYTNPTSTQPGKYIYMLNGKRMAYDDAESFNGTSLEDGNERAINGVLHKLRDTIPYRYNFYEYLSVYPEYSKVYEFINRFVEKRYDASASVGTDSVFVDYNPMLYSYYYGIGHIDDEDSLYTMILPDNAAWDKAYAHISPYFTTYNANEAVADSIRDVQTGQAILNGLTFRGKVDDPASKDSLVTVTGNVIYQTSRYFAPYTKLDASNGLMYLAEGDLILDDTCTWNKEILVEAEYLNGRTTSTSTSAYVRNTDVNSAVQGVSNNSYLEVTNATGTAEVTFEIPQILAGKYDVYVDFVPPVIDGVALAEEKTRLEFRLVYPRADRNGTSNISRDDDDDPDLIIGGDSVGDNKVKTLKVWSALELPAANYYDGMWFMDENNSTDDVKVRTTLRIRTNVKASEVNVKYRRRFRVDRIRFVPVP</sequence>
<dbReference type="PANTHER" id="PTHR10900:SF77">
    <property type="entry name" value="FI19380P1"/>
    <property type="match status" value="1"/>
</dbReference>
<reference evidence="2" key="1">
    <citation type="submission" date="2019-11" db="EMBL/GenBank/DDBJ databases">
        <authorList>
            <person name="Feng L."/>
        </authorList>
    </citation>
    <scope>NUCLEOTIDE SEQUENCE</scope>
    <source>
        <strain evidence="2">PclaraLFYP37</strain>
    </source>
</reference>
<dbReference type="PANTHER" id="PTHR10900">
    <property type="entry name" value="PERIOSTIN-RELATED"/>
    <property type="match status" value="1"/>
</dbReference>
<protein>
    <submittedName>
        <fullName evidence="2">Fasciclin domain protein</fullName>
    </submittedName>
</protein>
<organism evidence="2">
    <name type="scientific">Paraprevotella clara</name>
    <dbReference type="NCBI Taxonomy" id="454154"/>
    <lineage>
        <taxon>Bacteria</taxon>
        <taxon>Pseudomonadati</taxon>
        <taxon>Bacteroidota</taxon>
        <taxon>Bacteroidia</taxon>
        <taxon>Bacteroidales</taxon>
        <taxon>Prevotellaceae</taxon>
        <taxon>Paraprevotella</taxon>
    </lineage>
</organism>
<dbReference type="RefSeq" id="WP_302977767.1">
    <property type="nucleotide sequence ID" value="NZ_CACRUT010000016.1"/>
</dbReference>
<dbReference type="Pfam" id="PF02469">
    <property type="entry name" value="Fasciclin"/>
    <property type="match status" value="1"/>
</dbReference>
<accession>A0A6N3F2G6</accession>
<dbReference type="AlphaFoldDB" id="A0A6N3F2G6"/>
<feature type="domain" description="FAS1" evidence="1">
    <location>
        <begin position="37"/>
        <end position="156"/>
    </location>
</feature>
<dbReference type="InterPro" id="IPR036378">
    <property type="entry name" value="FAS1_dom_sf"/>
</dbReference>
<dbReference type="PROSITE" id="PS50213">
    <property type="entry name" value="FAS1"/>
    <property type="match status" value="1"/>
</dbReference>
<dbReference type="InterPro" id="IPR050904">
    <property type="entry name" value="Adhesion/Biosynth-related"/>
</dbReference>
<dbReference type="SUPFAM" id="SSF82153">
    <property type="entry name" value="FAS1 domain"/>
    <property type="match status" value="1"/>
</dbReference>
<gene>
    <name evidence="2" type="ORF">PCLFYP37_02990</name>
</gene>
<dbReference type="PROSITE" id="PS51257">
    <property type="entry name" value="PROKAR_LIPOPROTEIN"/>
    <property type="match status" value="1"/>
</dbReference>